<accession>A0A4U5M7M4</accession>
<evidence type="ECO:0000313" key="2">
    <source>
        <dbReference type="EMBL" id="TKR64919.1"/>
    </source>
</evidence>
<evidence type="ECO:0000256" key="1">
    <source>
        <dbReference type="SAM" id="SignalP"/>
    </source>
</evidence>
<evidence type="ECO:0008006" key="4">
    <source>
        <dbReference type="Google" id="ProtNLM"/>
    </source>
</evidence>
<feature type="chain" id="PRO_5020534944" description="Secreted protein" evidence="1">
    <location>
        <begin position="25"/>
        <end position="82"/>
    </location>
</feature>
<evidence type="ECO:0000313" key="3">
    <source>
        <dbReference type="Proteomes" id="UP000298663"/>
    </source>
</evidence>
<reference evidence="2 3" key="1">
    <citation type="journal article" date="2015" name="Genome Biol.">
        <title>Comparative genomics of Steinernema reveals deeply conserved gene regulatory networks.</title>
        <authorList>
            <person name="Dillman A.R."/>
            <person name="Macchietto M."/>
            <person name="Porter C.F."/>
            <person name="Rogers A."/>
            <person name="Williams B."/>
            <person name="Antoshechkin I."/>
            <person name="Lee M.M."/>
            <person name="Goodwin Z."/>
            <person name="Lu X."/>
            <person name="Lewis E.E."/>
            <person name="Goodrich-Blair H."/>
            <person name="Stock S.P."/>
            <person name="Adams B.J."/>
            <person name="Sternberg P.W."/>
            <person name="Mortazavi A."/>
        </authorList>
    </citation>
    <scope>NUCLEOTIDE SEQUENCE [LARGE SCALE GENOMIC DNA]</scope>
    <source>
        <strain evidence="2 3">ALL</strain>
    </source>
</reference>
<organism evidence="2 3">
    <name type="scientific">Steinernema carpocapsae</name>
    <name type="common">Entomopathogenic nematode</name>
    <dbReference type="NCBI Taxonomy" id="34508"/>
    <lineage>
        <taxon>Eukaryota</taxon>
        <taxon>Metazoa</taxon>
        <taxon>Ecdysozoa</taxon>
        <taxon>Nematoda</taxon>
        <taxon>Chromadorea</taxon>
        <taxon>Rhabditida</taxon>
        <taxon>Tylenchina</taxon>
        <taxon>Panagrolaimomorpha</taxon>
        <taxon>Strongyloidoidea</taxon>
        <taxon>Steinernematidae</taxon>
        <taxon>Steinernema</taxon>
    </lineage>
</organism>
<comment type="caution">
    <text evidence="2">The sequence shown here is derived from an EMBL/GenBank/DDBJ whole genome shotgun (WGS) entry which is preliminary data.</text>
</comment>
<gene>
    <name evidence="2" type="ORF">L596_025391</name>
</gene>
<feature type="signal peptide" evidence="1">
    <location>
        <begin position="1"/>
        <end position="24"/>
    </location>
</feature>
<name>A0A4U5M7M4_STECR</name>
<dbReference type="Proteomes" id="UP000298663">
    <property type="component" value="Unassembled WGS sequence"/>
</dbReference>
<sequence length="82" mass="9009">MVYSLLVFCLLGPIAKTLIARSAAHTVVLHIEKKQTVVVSLADCGGSRVRVLSESNILSTVSNRSQIWRTENTQLSVSLERI</sequence>
<reference evidence="2 3" key="2">
    <citation type="journal article" date="2019" name="G3 (Bethesda)">
        <title>Hybrid Assembly of the Genome of the Entomopathogenic Nematode Steinernema carpocapsae Identifies the X-Chromosome.</title>
        <authorList>
            <person name="Serra L."/>
            <person name="Macchietto M."/>
            <person name="Macias-Munoz A."/>
            <person name="McGill C.J."/>
            <person name="Rodriguez I.M."/>
            <person name="Rodriguez B."/>
            <person name="Murad R."/>
            <person name="Mortazavi A."/>
        </authorList>
    </citation>
    <scope>NUCLEOTIDE SEQUENCE [LARGE SCALE GENOMIC DNA]</scope>
    <source>
        <strain evidence="2 3">ALL</strain>
    </source>
</reference>
<keyword evidence="3" id="KW-1185">Reference proteome</keyword>
<proteinExistence type="predicted"/>
<dbReference type="EMBL" id="AZBU02000009">
    <property type="protein sequence ID" value="TKR64919.1"/>
    <property type="molecule type" value="Genomic_DNA"/>
</dbReference>
<keyword evidence="1" id="KW-0732">Signal</keyword>
<protein>
    <recommendedName>
        <fullName evidence="4">Secreted protein</fullName>
    </recommendedName>
</protein>
<dbReference type="AlphaFoldDB" id="A0A4U5M7M4"/>